<reference evidence="9 10" key="1">
    <citation type="submission" date="2016-07" db="EMBL/GenBank/DDBJ databases">
        <title>Pervasive Adenine N6-methylation of Active Genes in Fungi.</title>
        <authorList>
            <consortium name="DOE Joint Genome Institute"/>
            <person name="Mondo S.J."/>
            <person name="Dannebaum R.O."/>
            <person name="Kuo R.C."/>
            <person name="Labutti K."/>
            <person name="Haridas S."/>
            <person name="Kuo A."/>
            <person name="Salamov A."/>
            <person name="Ahrendt S.R."/>
            <person name="Lipzen A."/>
            <person name="Sullivan W."/>
            <person name="Andreopoulos W.B."/>
            <person name="Clum A."/>
            <person name="Lindquist E."/>
            <person name="Daum C."/>
            <person name="Ramamoorthy G.K."/>
            <person name="Gryganskyi A."/>
            <person name="Culley D."/>
            <person name="Magnuson J.K."/>
            <person name="James T.Y."/>
            <person name="O'Malley M.A."/>
            <person name="Stajich J.E."/>
            <person name="Spatafora J.W."/>
            <person name="Visel A."/>
            <person name="Grigoriev I.V."/>
        </authorList>
    </citation>
    <scope>NUCLEOTIDE SEQUENCE [LARGE SCALE GENOMIC DNA]</scope>
    <source>
        <strain evidence="9 10">NRRL 3301</strain>
    </source>
</reference>
<feature type="transmembrane region" description="Helical" evidence="7">
    <location>
        <begin position="212"/>
        <end position="235"/>
    </location>
</feature>
<dbReference type="EMBL" id="MCGT01000046">
    <property type="protein sequence ID" value="ORX44760.1"/>
    <property type="molecule type" value="Genomic_DNA"/>
</dbReference>
<proteinExistence type="predicted"/>
<dbReference type="PANTHER" id="PTHR43791">
    <property type="entry name" value="PERMEASE-RELATED"/>
    <property type="match status" value="1"/>
</dbReference>
<evidence type="ECO:0000259" key="8">
    <source>
        <dbReference type="PROSITE" id="PS50850"/>
    </source>
</evidence>
<keyword evidence="5 7" id="KW-0472">Membrane</keyword>
<dbReference type="PROSITE" id="PS50850">
    <property type="entry name" value="MFS"/>
    <property type="match status" value="1"/>
</dbReference>
<dbReference type="PANTHER" id="PTHR43791:SF36">
    <property type="entry name" value="TRANSPORTER, PUTATIVE (AFU_ORTHOLOGUE AFUA_6G08340)-RELATED"/>
    <property type="match status" value="1"/>
</dbReference>
<feature type="transmembrane region" description="Helical" evidence="7">
    <location>
        <begin position="282"/>
        <end position="306"/>
    </location>
</feature>
<feature type="transmembrane region" description="Helical" evidence="7">
    <location>
        <begin position="373"/>
        <end position="392"/>
    </location>
</feature>
<feature type="transmembrane region" description="Helical" evidence="7">
    <location>
        <begin position="404"/>
        <end position="425"/>
    </location>
</feature>
<keyword evidence="10" id="KW-1185">Reference proteome</keyword>
<dbReference type="SUPFAM" id="SSF103473">
    <property type="entry name" value="MFS general substrate transporter"/>
    <property type="match status" value="1"/>
</dbReference>
<organism evidence="9 10">
    <name type="scientific">Hesseltinella vesiculosa</name>
    <dbReference type="NCBI Taxonomy" id="101127"/>
    <lineage>
        <taxon>Eukaryota</taxon>
        <taxon>Fungi</taxon>
        <taxon>Fungi incertae sedis</taxon>
        <taxon>Mucoromycota</taxon>
        <taxon>Mucoromycotina</taxon>
        <taxon>Mucoromycetes</taxon>
        <taxon>Mucorales</taxon>
        <taxon>Cunninghamellaceae</taxon>
        <taxon>Hesseltinella</taxon>
    </lineage>
</organism>
<evidence type="ECO:0000256" key="5">
    <source>
        <dbReference type="ARBA" id="ARBA00023136"/>
    </source>
</evidence>
<dbReference type="OrthoDB" id="6730379at2759"/>
<evidence type="ECO:0000256" key="1">
    <source>
        <dbReference type="ARBA" id="ARBA00004141"/>
    </source>
</evidence>
<evidence type="ECO:0000313" key="9">
    <source>
        <dbReference type="EMBL" id="ORX44760.1"/>
    </source>
</evidence>
<accession>A0A1X2G4G8</accession>
<evidence type="ECO:0000313" key="10">
    <source>
        <dbReference type="Proteomes" id="UP000242146"/>
    </source>
</evidence>
<keyword evidence="3 7" id="KW-0812">Transmembrane</keyword>
<feature type="transmembrane region" description="Helical" evidence="7">
    <location>
        <begin position="318"/>
        <end position="338"/>
    </location>
</feature>
<keyword evidence="2" id="KW-0813">Transport</keyword>
<feature type="transmembrane region" description="Helical" evidence="7">
    <location>
        <begin position="345"/>
        <end position="367"/>
    </location>
</feature>
<feature type="compositionally biased region" description="Basic and acidic residues" evidence="6">
    <location>
        <begin position="1"/>
        <end position="16"/>
    </location>
</feature>
<feature type="transmembrane region" description="Helical" evidence="7">
    <location>
        <begin position="49"/>
        <end position="66"/>
    </location>
</feature>
<name>A0A1X2G4G8_9FUNG</name>
<dbReference type="InterPro" id="IPR020846">
    <property type="entry name" value="MFS_dom"/>
</dbReference>
<comment type="caution">
    <text evidence="9">The sequence shown here is derived from an EMBL/GenBank/DDBJ whole genome shotgun (WGS) entry which is preliminary data.</text>
</comment>
<feature type="transmembrane region" description="Helical" evidence="7">
    <location>
        <begin position="437"/>
        <end position="457"/>
    </location>
</feature>
<dbReference type="Pfam" id="PF07690">
    <property type="entry name" value="MFS_1"/>
    <property type="match status" value="1"/>
</dbReference>
<evidence type="ECO:0000256" key="3">
    <source>
        <dbReference type="ARBA" id="ARBA00022692"/>
    </source>
</evidence>
<gene>
    <name evidence="9" type="ORF">DM01DRAFT_1364708</name>
</gene>
<protein>
    <submittedName>
        <fullName evidence="9">MFS general substrate transporter</fullName>
    </submittedName>
</protein>
<sequence>MNKIEQKHATAEHVEKSSLSNEELSSHSAPSPQTRVVKSPAERRFVKKLNWTVLPFVWFIVFIQFADKSALSVSNVLGMLVDTNTTPKQYGLLGSLFYVGYILFQIPNSYLIQRVPISKYLGTLLILWGISVGCNALCQNFAQLLACRLLLGLFEAGTYPCLYIIINSMYRRQEQSATYGFLWMSNGSGTIFSVLISYGIANISNTHGIALWRWGSIIFGILTVIIGILTFFFFADTPHSKWLRLTEEEKEIVEMRIQDNSVVRKREVLVSQYWECFKEPRYYLVALAAFANNLSNGGLVVFSTPFVHTLGFTPMQAILLQMPSATITVIFCFLSVMLHRKTNSYVIVSAVCSGIAMIGCILLASLPHTSIKLLGYYLAWGYNGSYIMLLSLVGSNVSGYSKKIWYNGTIMIAYCIGNLIGPLVMVDQEAPVYRSGMITFVAGNFVVFLCIAFISFLSARVNKKRMAHGPVGTTDAHLNLTDRQDENFIYKL</sequence>
<feature type="domain" description="Major facilitator superfamily (MFS) profile" evidence="8">
    <location>
        <begin position="53"/>
        <end position="462"/>
    </location>
</feature>
<feature type="region of interest" description="Disordered" evidence="6">
    <location>
        <begin position="1"/>
        <end position="36"/>
    </location>
</feature>
<dbReference type="AlphaFoldDB" id="A0A1X2G4G8"/>
<dbReference type="Gene3D" id="1.20.1250.20">
    <property type="entry name" value="MFS general substrate transporter like domains"/>
    <property type="match status" value="2"/>
</dbReference>
<keyword evidence="4 7" id="KW-1133">Transmembrane helix</keyword>
<dbReference type="InterPro" id="IPR036259">
    <property type="entry name" value="MFS_trans_sf"/>
</dbReference>
<evidence type="ECO:0000256" key="4">
    <source>
        <dbReference type="ARBA" id="ARBA00022989"/>
    </source>
</evidence>
<dbReference type="STRING" id="101127.A0A1X2G4G8"/>
<feature type="transmembrane region" description="Helical" evidence="7">
    <location>
        <begin position="148"/>
        <end position="166"/>
    </location>
</feature>
<feature type="transmembrane region" description="Helical" evidence="7">
    <location>
        <begin position="90"/>
        <end position="108"/>
    </location>
</feature>
<feature type="transmembrane region" description="Helical" evidence="7">
    <location>
        <begin position="178"/>
        <end position="200"/>
    </location>
</feature>
<dbReference type="InterPro" id="IPR011701">
    <property type="entry name" value="MFS"/>
</dbReference>
<feature type="compositionally biased region" description="Low complexity" evidence="6">
    <location>
        <begin position="17"/>
        <end position="28"/>
    </location>
</feature>
<dbReference type="GO" id="GO:0022857">
    <property type="term" value="F:transmembrane transporter activity"/>
    <property type="evidence" value="ECO:0007669"/>
    <property type="project" value="InterPro"/>
</dbReference>
<evidence type="ECO:0000256" key="7">
    <source>
        <dbReference type="SAM" id="Phobius"/>
    </source>
</evidence>
<dbReference type="Proteomes" id="UP000242146">
    <property type="component" value="Unassembled WGS sequence"/>
</dbReference>
<dbReference type="GO" id="GO:0016020">
    <property type="term" value="C:membrane"/>
    <property type="evidence" value="ECO:0007669"/>
    <property type="project" value="UniProtKB-SubCell"/>
</dbReference>
<evidence type="ECO:0000256" key="6">
    <source>
        <dbReference type="SAM" id="MobiDB-lite"/>
    </source>
</evidence>
<evidence type="ECO:0000256" key="2">
    <source>
        <dbReference type="ARBA" id="ARBA00022448"/>
    </source>
</evidence>
<comment type="subcellular location">
    <subcellularLocation>
        <location evidence="1">Membrane</location>
        <topology evidence="1">Multi-pass membrane protein</topology>
    </subcellularLocation>
</comment>
<feature type="transmembrane region" description="Helical" evidence="7">
    <location>
        <begin position="120"/>
        <end position="142"/>
    </location>
</feature>